<proteinExistence type="inferred from homology"/>
<gene>
    <name evidence="3" type="ORF">CMV_026152</name>
</gene>
<organism evidence="3 4">
    <name type="scientific">Castanea mollissima</name>
    <name type="common">Chinese chestnut</name>
    <dbReference type="NCBI Taxonomy" id="60419"/>
    <lineage>
        <taxon>Eukaryota</taxon>
        <taxon>Viridiplantae</taxon>
        <taxon>Streptophyta</taxon>
        <taxon>Embryophyta</taxon>
        <taxon>Tracheophyta</taxon>
        <taxon>Spermatophyta</taxon>
        <taxon>Magnoliopsida</taxon>
        <taxon>eudicotyledons</taxon>
        <taxon>Gunneridae</taxon>
        <taxon>Pentapetalae</taxon>
        <taxon>rosids</taxon>
        <taxon>fabids</taxon>
        <taxon>Fagales</taxon>
        <taxon>Fagaceae</taxon>
        <taxon>Castanea</taxon>
    </lineage>
</organism>
<dbReference type="GO" id="GO:0004491">
    <property type="term" value="F:methylmalonate-semialdehyde dehydrogenase (acylating, NAD) activity"/>
    <property type="evidence" value="ECO:0007669"/>
    <property type="project" value="InterPro"/>
</dbReference>
<sequence length="174" mass="20093">MVERCWSVHNPCLQELFSVHKFSYKFRFLDDDGEKADSFEEAINIVNRNKYGNGASIFTTFGVAARKFQTEIEAGQRSQTCKSGSYTLKMTLEDGTSRIQLRKEMNMILTPPLTTEIKEDDASQLYYMLLEIKTSEDRERMFDECLGMRSWILNCQGKSQKKLINLVASECLKL</sequence>
<dbReference type="InterPro" id="IPR016161">
    <property type="entry name" value="Ald_DH/histidinol_DH"/>
</dbReference>
<dbReference type="InterPro" id="IPR015590">
    <property type="entry name" value="Aldehyde_DH_dom"/>
</dbReference>
<name>A0A8J4VFM0_9ROSI</name>
<dbReference type="SUPFAM" id="SSF53720">
    <property type="entry name" value="ALDH-like"/>
    <property type="match status" value="1"/>
</dbReference>
<keyword evidence="4" id="KW-1185">Reference proteome</keyword>
<evidence type="ECO:0000313" key="4">
    <source>
        <dbReference type="Proteomes" id="UP000737018"/>
    </source>
</evidence>
<protein>
    <recommendedName>
        <fullName evidence="2">Aldehyde dehydrogenase domain-containing protein</fullName>
    </recommendedName>
</protein>
<dbReference type="AlphaFoldDB" id="A0A8J4VFM0"/>
<feature type="domain" description="Aldehyde dehydrogenase" evidence="2">
    <location>
        <begin position="35"/>
        <end position="76"/>
    </location>
</feature>
<dbReference type="PANTHER" id="PTHR43866">
    <property type="entry name" value="MALONATE-SEMIALDEHYDE DEHYDROGENASE"/>
    <property type="match status" value="1"/>
</dbReference>
<dbReference type="Pfam" id="PF00171">
    <property type="entry name" value="Aldedh"/>
    <property type="match status" value="1"/>
</dbReference>
<evidence type="ECO:0000313" key="3">
    <source>
        <dbReference type="EMBL" id="KAF3947759.1"/>
    </source>
</evidence>
<comment type="caution">
    <text evidence="3">The sequence shown here is derived from an EMBL/GenBank/DDBJ whole genome shotgun (WGS) entry which is preliminary data.</text>
</comment>
<dbReference type="OrthoDB" id="310895at2759"/>
<dbReference type="GO" id="GO:0006574">
    <property type="term" value="P:L-valine catabolic process"/>
    <property type="evidence" value="ECO:0007669"/>
    <property type="project" value="TreeGrafter"/>
</dbReference>
<comment type="similarity">
    <text evidence="1">Belongs to the aldehyde dehydrogenase family.</text>
</comment>
<reference evidence="3" key="1">
    <citation type="submission" date="2020-03" db="EMBL/GenBank/DDBJ databases">
        <title>Castanea mollissima Vanexum genome sequencing.</title>
        <authorList>
            <person name="Staton M."/>
        </authorList>
    </citation>
    <scope>NUCLEOTIDE SEQUENCE</scope>
    <source>
        <tissue evidence="3">Leaf</tissue>
    </source>
</reference>
<accession>A0A8J4VFM0</accession>
<dbReference type="Gene3D" id="3.40.309.10">
    <property type="entry name" value="Aldehyde Dehydrogenase, Chain A, domain 2"/>
    <property type="match status" value="1"/>
</dbReference>
<dbReference type="PANTHER" id="PTHR43866:SF3">
    <property type="entry name" value="METHYLMALONATE-SEMIALDEHYDE DEHYDROGENASE [ACYLATING], MITOCHONDRIAL"/>
    <property type="match status" value="1"/>
</dbReference>
<dbReference type="InterPro" id="IPR010061">
    <property type="entry name" value="MeMal-semiAld_DH"/>
</dbReference>
<dbReference type="GO" id="GO:0006210">
    <property type="term" value="P:thymine catabolic process"/>
    <property type="evidence" value="ECO:0007669"/>
    <property type="project" value="TreeGrafter"/>
</dbReference>
<dbReference type="GO" id="GO:0005739">
    <property type="term" value="C:mitochondrion"/>
    <property type="evidence" value="ECO:0007669"/>
    <property type="project" value="TreeGrafter"/>
</dbReference>
<evidence type="ECO:0000256" key="1">
    <source>
        <dbReference type="ARBA" id="ARBA00009986"/>
    </source>
</evidence>
<dbReference type="Proteomes" id="UP000737018">
    <property type="component" value="Unassembled WGS sequence"/>
</dbReference>
<dbReference type="EMBL" id="JRKL02007424">
    <property type="protein sequence ID" value="KAF3947759.1"/>
    <property type="molecule type" value="Genomic_DNA"/>
</dbReference>
<dbReference type="InterPro" id="IPR016163">
    <property type="entry name" value="Ald_DH_C"/>
</dbReference>
<evidence type="ECO:0000259" key="2">
    <source>
        <dbReference type="Pfam" id="PF00171"/>
    </source>
</evidence>